<evidence type="ECO:0000313" key="2">
    <source>
        <dbReference type="Proteomes" id="UP000078200"/>
    </source>
</evidence>
<sequence length="273" mass="32124">MAEDIRSVQVLNISNVNAEGKTVLNDGKLLNLILRYPFLYNCRVKAHKDPDYTEWAWKRINASFNRSYENYPDAGFSTSDLHRRWEALKPLIQCLSKAYDLEAIPPSLRQAVIKISVQLEDQNVRPHKKSNNPLQNYLQEQMSQIAELPLEDRLALELEMIDLILSEELSLRATLKMQDAERQDVSKETEEFLREIGFRQVFDLAYSQERKMNELDINNRLLEKVDSSNKHKSIPKWIPFTEVKKYLKSCRVKVKRVNMEDYMPLSKMKKFKN</sequence>
<keyword evidence="2" id="KW-1185">Reference proteome</keyword>
<dbReference type="Proteomes" id="UP000078200">
    <property type="component" value="Unassembled WGS sequence"/>
</dbReference>
<dbReference type="EnsemblMetazoa" id="GAUT039878-RA">
    <property type="protein sequence ID" value="GAUT039878-PA"/>
    <property type="gene ID" value="GAUT039878"/>
</dbReference>
<dbReference type="STRING" id="7395.A0A1A9VKN0"/>
<proteinExistence type="predicted"/>
<dbReference type="VEuPathDB" id="VectorBase:GAUT039878"/>
<protein>
    <recommendedName>
        <fullName evidence="3">MADF domain-containing protein</fullName>
    </recommendedName>
</protein>
<dbReference type="AlphaFoldDB" id="A0A1A9VKN0"/>
<accession>A0A1A9VKN0</accession>
<evidence type="ECO:0000313" key="1">
    <source>
        <dbReference type="EnsemblMetazoa" id="GAUT039878-PA"/>
    </source>
</evidence>
<evidence type="ECO:0008006" key="3">
    <source>
        <dbReference type="Google" id="ProtNLM"/>
    </source>
</evidence>
<name>A0A1A9VKN0_GLOAU</name>
<reference evidence="1" key="1">
    <citation type="submission" date="2020-05" db="UniProtKB">
        <authorList>
            <consortium name="EnsemblMetazoa"/>
        </authorList>
    </citation>
    <scope>IDENTIFICATION</scope>
    <source>
        <strain evidence="1">TTRI</strain>
    </source>
</reference>
<organism evidence="1 2">
    <name type="scientific">Glossina austeni</name>
    <name type="common">Savannah tsetse fly</name>
    <dbReference type="NCBI Taxonomy" id="7395"/>
    <lineage>
        <taxon>Eukaryota</taxon>
        <taxon>Metazoa</taxon>
        <taxon>Ecdysozoa</taxon>
        <taxon>Arthropoda</taxon>
        <taxon>Hexapoda</taxon>
        <taxon>Insecta</taxon>
        <taxon>Pterygota</taxon>
        <taxon>Neoptera</taxon>
        <taxon>Endopterygota</taxon>
        <taxon>Diptera</taxon>
        <taxon>Brachycera</taxon>
        <taxon>Muscomorpha</taxon>
        <taxon>Hippoboscoidea</taxon>
        <taxon>Glossinidae</taxon>
        <taxon>Glossina</taxon>
    </lineage>
</organism>